<gene>
    <name evidence="1" type="ORF">RF11_11306</name>
</gene>
<dbReference type="OrthoDB" id="4473401at2759"/>
<name>A0A0C2MHS1_THEKT</name>
<protein>
    <recommendedName>
        <fullName evidence="3">BPTI/Kunitz inhibitor domain-containing protein</fullName>
    </recommendedName>
</protein>
<comment type="caution">
    <text evidence="1">The sequence shown here is derived from an EMBL/GenBank/DDBJ whole genome shotgun (WGS) entry which is preliminary data.</text>
</comment>
<sequence length="99" mass="11638">MCGQYQACGPPNSDVNMFWKRNECRAQCASPIRLKRKECMLDWGEPYILKNREIKSTKKAFNKWTGMCDTYIKRKGYPTPPLFTTLDECDEYCLIDPEK</sequence>
<keyword evidence="2" id="KW-1185">Reference proteome</keyword>
<reference evidence="1 2" key="1">
    <citation type="journal article" date="2014" name="Genome Biol. Evol.">
        <title>The genome of the myxosporean Thelohanellus kitauei shows adaptations to nutrient acquisition within its fish host.</title>
        <authorList>
            <person name="Yang Y."/>
            <person name="Xiong J."/>
            <person name="Zhou Z."/>
            <person name="Huo F."/>
            <person name="Miao W."/>
            <person name="Ran C."/>
            <person name="Liu Y."/>
            <person name="Zhang J."/>
            <person name="Feng J."/>
            <person name="Wang M."/>
            <person name="Wang M."/>
            <person name="Wang L."/>
            <person name="Yao B."/>
        </authorList>
    </citation>
    <scope>NUCLEOTIDE SEQUENCE [LARGE SCALE GENOMIC DNA]</scope>
    <source>
        <strain evidence="1">Wuqing</strain>
    </source>
</reference>
<evidence type="ECO:0008006" key="3">
    <source>
        <dbReference type="Google" id="ProtNLM"/>
    </source>
</evidence>
<organism evidence="1 2">
    <name type="scientific">Thelohanellus kitauei</name>
    <name type="common">Myxosporean</name>
    <dbReference type="NCBI Taxonomy" id="669202"/>
    <lineage>
        <taxon>Eukaryota</taxon>
        <taxon>Metazoa</taxon>
        <taxon>Cnidaria</taxon>
        <taxon>Myxozoa</taxon>
        <taxon>Myxosporea</taxon>
        <taxon>Bivalvulida</taxon>
        <taxon>Platysporina</taxon>
        <taxon>Myxobolidae</taxon>
        <taxon>Thelohanellus</taxon>
    </lineage>
</organism>
<proteinExistence type="predicted"/>
<dbReference type="AlphaFoldDB" id="A0A0C2MHS1"/>
<dbReference type="Proteomes" id="UP000031668">
    <property type="component" value="Unassembled WGS sequence"/>
</dbReference>
<evidence type="ECO:0000313" key="2">
    <source>
        <dbReference type="Proteomes" id="UP000031668"/>
    </source>
</evidence>
<accession>A0A0C2MHS1</accession>
<dbReference type="EMBL" id="JWZT01005374">
    <property type="protein sequence ID" value="KII61221.1"/>
    <property type="molecule type" value="Genomic_DNA"/>
</dbReference>
<evidence type="ECO:0000313" key="1">
    <source>
        <dbReference type="EMBL" id="KII61221.1"/>
    </source>
</evidence>